<proteinExistence type="predicted"/>
<sequence length="76" mass="8425">MTQIKDRMKCGVINYPDKDTLTRYPSLRSDPLQPLQLMVAVDESSPVGNLVQNISDFNLDHLDNGAFSGVCSTQPK</sequence>
<organism evidence="1 2">
    <name type="scientific">Caerostris darwini</name>
    <dbReference type="NCBI Taxonomy" id="1538125"/>
    <lineage>
        <taxon>Eukaryota</taxon>
        <taxon>Metazoa</taxon>
        <taxon>Ecdysozoa</taxon>
        <taxon>Arthropoda</taxon>
        <taxon>Chelicerata</taxon>
        <taxon>Arachnida</taxon>
        <taxon>Araneae</taxon>
        <taxon>Araneomorphae</taxon>
        <taxon>Entelegynae</taxon>
        <taxon>Araneoidea</taxon>
        <taxon>Araneidae</taxon>
        <taxon>Caerostris</taxon>
    </lineage>
</organism>
<name>A0AAV4W1V3_9ARAC</name>
<dbReference type="EMBL" id="BPLQ01014041">
    <property type="protein sequence ID" value="GIY76701.1"/>
    <property type="molecule type" value="Genomic_DNA"/>
</dbReference>
<reference evidence="1 2" key="1">
    <citation type="submission" date="2021-06" db="EMBL/GenBank/DDBJ databases">
        <title>Caerostris darwini draft genome.</title>
        <authorList>
            <person name="Kono N."/>
            <person name="Arakawa K."/>
        </authorList>
    </citation>
    <scope>NUCLEOTIDE SEQUENCE [LARGE SCALE GENOMIC DNA]</scope>
</reference>
<accession>A0AAV4W1V3</accession>
<protein>
    <submittedName>
        <fullName evidence="1">Uncharacterized protein</fullName>
    </submittedName>
</protein>
<dbReference type="Proteomes" id="UP001054837">
    <property type="component" value="Unassembled WGS sequence"/>
</dbReference>
<evidence type="ECO:0000313" key="2">
    <source>
        <dbReference type="Proteomes" id="UP001054837"/>
    </source>
</evidence>
<dbReference type="AlphaFoldDB" id="A0AAV4W1V3"/>
<comment type="caution">
    <text evidence="1">The sequence shown here is derived from an EMBL/GenBank/DDBJ whole genome shotgun (WGS) entry which is preliminary data.</text>
</comment>
<keyword evidence="2" id="KW-1185">Reference proteome</keyword>
<evidence type="ECO:0000313" key="1">
    <source>
        <dbReference type="EMBL" id="GIY76701.1"/>
    </source>
</evidence>
<gene>
    <name evidence="1" type="ORF">CDAR_532831</name>
</gene>